<dbReference type="SUPFAM" id="SSF48264">
    <property type="entry name" value="Cytochrome P450"/>
    <property type="match status" value="1"/>
</dbReference>
<comment type="similarity">
    <text evidence="1 8">Belongs to the cytochrome P450 family.</text>
</comment>
<dbReference type="InterPro" id="IPR017972">
    <property type="entry name" value="Cyt_P450_CS"/>
</dbReference>
<evidence type="ECO:0000256" key="5">
    <source>
        <dbReference type="ARBA" id="ARBA00023004"/>
    </source>
</evidence>
<dbReference type="FunFam" id="1.10.630.10:FF:000043">
    <property type="entry name" value="Cytochrome P450 99A2"/>
    <property type="match status" value="1"/>
</dbReference>
<dbReference type="EMBL" id="CM008053">
    <property type="protein sequence ID" value="PAN43487.1"/>
    <property type="molecule type" value="Genomic_DNA"/>
</dbReference>
<reference evidence="10" key="1">
    <citation type="submission" date="2018-04" db="EMBL/GenBank/DDBJ databases">
        <title>WGS assembly of Panicum hallii.</title>
        <authorList>
            <person name="Lovell J."/>
            <person name="Jenkins J."/>
            <person name="Lowry D."/>
            <person name="Mamidi S."/>
            <person name="Sreedasyam A."/>
            <person name="Weng X."/>
            <person name="Barry K."/>
            <person name="Bonette J."/>
            <person name="Campitelli B."/>
            <person name="Daum C."/>
            <person name="Gordon S."/>
            <person name="Gould B."/>
            <person name="Lipzen A."/>
            <person name="Macqueen A."/>
            <person name="Palacio-Mejia J."/>
            <person name="Plott C."/>
            <person name="Shakirov E."/>
            <person name="Shu S."/>
            <person name="Yoshinaga Y."/>
            <person name="Zane M."/>
            <person name="Rokhsar D."/>
            <person name="Grimwood J."/>
            <person name="Schmutz J."/>
            <person name="Juenger T."/>
        </authorList>
    </citation>
    <scope>NUCLEOTIDE SEQUENCE [LARGE SCALE GENOMIC DNA]</scope>
    <source>
        <strain evidence="10">FIL2</strain>
    </source>
</reference>
<name>A0A2S3IFC7_9POAL</name>
<dbReference type="GO" id="GO:0005506">
    <property type="term" value="F:iron ion binding"/>
    <property type="evidence" value="ECO:0007669"/>
    <property type="project" value="InterPro"/>
</dbReference>
<keyword evidence="3 7" id="KW-0479">Metal-binding</keyword>
<keyword evidence="9" id="KW-0472">Membrane</keyword>
<evidence type="ECO:0000256" key="8">
    <source>
        <dbReference type="RuleBase" id="RU000461"/>
    </source>
</evidence>
<dbReference type="GO" id="GO:0004497">
    <property type="term" value="F:monooxygenase activity"/>
    <property type="evidence" value="ECO:0007669"/>
    <property type="project" value="UniProtKB-KW"/>
</dbReference>
<dbReference type="GO" id="GO:0020037">
    <property type="term" value="F:heme binding"/>
    <property type="evidence" value="ECO:0007669"/>
    <property type="project" value="InterPro"/>
</dbReference>
<keyword evidence="9" id="KW-0812">Transmembrane</keyword>
<evidence type="ECO:0000256" key="9">
    <source>
        <dbReference type="SAM" id="Phobius"/>
    </source>
</evidence>
<keyword evidence="4 8" id="KW-0560">Oxidoreductase</keyword>
<dbReference type="PANTHER" id="PTHR47955:SF11">
    <property type="entry name" value="4-HYDROXYPHENYLACETALDEHYDE OXIME MONOOXYGENASE"/>
    <property type="match status" value="1"/>
</dbReference>
<keyword evidence="6 8" id="KW-0503">Monooxygenase</keyword>
<comment type="cofactor">
    <cofactor evidence="7">
        <name>heme</name>
        <dbReference type="ChEBI" id="CHEBI:30413"/>
    </cofactor>
</comment>
<keyword evidence="9" id="KW-1133">Transmembrane helix</keyword>
<dbReference type="InterPro" id="IPR002401">
    <property type="entry name" value="Cyt_P450_E_grp-I"/>
</dbReference>
<dbReference type="PANTHER" id="PTHR47955">
    <property type="entry name" value="CYTOCHROME P450 FAMILY 71 PROTEIN"/>
    <property type="match status" value="1"/>
</dbReference>
<dbReference type="PRINTS" id="PR00463">
    <property type="entry name" value="EP450I"/>
</dbReference>
<dbReference type="PROSITE" id="PS00086">
    <property type="entry name" value="CYTOCHROME_P450"/>
    <property type="match status" value="1"/>
</dbReference>
<evidence type="ECO:0000256" key="2">
    <source>
        <dbReference type="ARBA" id="ARBA00022617"/>
    </source>
</evidence>
<evidence type="ECO:0000256" key="1">
    <source>
        <dbReference type="ARBA" id="ARBA00010617"/>
    </source>
</evidence>
<dbReference type="Proteomes" id="UP000243499">
    <property type="component" value="Chromosome 8"/>
</dbReference>
<dbReference type="Pfam" id="PF00067">
    <property type="entry name" value="p450"/>
    <property type="match status" value="1"/>
</dbReference>
<dbReference type="InterPro" id="IPR036396">
    <property type="entry name" value="Cyt_P450_sf"/>
</dbReference>
<gene>
    <name evidence="10" type="ORF">PAHAL_8G239200</name>
</gene>
<dbReference type="PRINTS" id="PR00385">
    <property type="entry name" value="P450"/>
</dbReference>
<dbReference type="AlphaFoldDB" id="A0A2S3IFC7"/>
<evidence type="ECO:0000256" key="3">
    <source>
        <dbReference type="ARBA" id="ARBA00022723"/>
    </source>
</evidence>
<dbReference type="GO" id="GO:0016705">
    <property type="term" value="F:oxidoreductase activity, acting on paired donors, with incorporation or reduction of molecular oxygen"/>
    <property type="evidence" value="ECO:0007669"/>
    <property type="project" value="InterPro"/>
</dbReference>
<evidence type="ECO:0000256" key="7">
    <source>
        <dbReference type="PIRSR" id="PIRSR602401-1"/>
    </source>
</evidence>
<dbReference type="CDD" id="cd11072">
    <property type="entry name" value="CYP71-like"/>
    <property type="match status" value="1"/>
</dbReference>
<dbReference type="Gene3D" id="1.10.630.10">
    <property type="entry name" value="Cytochrome P450"/>
    <property type="match status" value="1"/>
</dbReference>
<evidence type="ECO:0008006" key="11">
    <source>
        <dbReference type="Google" id="ProtNLM"/>
    </source>
</evidence>
<keyword evidence="5 7" id="KW-0408">Iron</keyword>
<sequence>MEFGLLLPISVLFLVSVVYVYWKTWSSRALQRLPPAPPGWPVIGHLHLLSDMPHQALAELAMTMRAPMLRLQLGTVRAVVISDPDLARAALTTNDAALASRPHLLGGQFLAFGCSDVTFGKAGPYHRMTRRLVVSELLSARRVAAYQRIRLNEVRRLLGHLARNAAASSSPAAAAPVDLSECFVNLANDVLFRVAFGRGFPHAKAAKLGAVFAEANELFAGFTVGDFFPELEPVLSTVTGLRRRLKSCLADLCEFCDDIIDELISGKRERISGDTSEDFLDALLRLQKSPGIEVPLTDDNIKALVLDVFVAGADTSLAALEWVMTELVRHPGILNKAQEEVRRVVGTGRGCVEESDLRDLHYLRAIIKETFRLHPVIPLLVPRESVAPCTLGGYDIPAKTRVFINTYAMGRDPGIWNKPLEFWPERFEYDAREIADLIIDPAFKVLPFGGGRRGCPGYVFALATLQLSLASLLYHFDWALPSGMRAEDVNLDEIFGLSTRKKEPLYVVVRKSKEYEFKGEENYGV</sequence>
<organism evidence="10">
    <name type="scientific">Panicum hallii</name>
    <dbReference type="NCBI Taxonomy" id="206008"/>
    <lineage>
        <taxon>Eukaryota</taxon>
        <taxon>Viridiplantae</taxon>
        <taxon>Streptophyta</taxon>
        <taxon>Embryophyta</taxon>
        <taxon>Tracheophyta</taxon>
        <taxon>Spermatophyta</taxon>
        <taxon>Magnoliopsida</taxon>
        <taxon>Liliopsida</taxon>
        <taxon>Poales</taxon>
        <taxon>Poaceae</taxon>
        <taxon>PACMAD clade</taxon>
        <taxon>Panicoideae</taxon>
        <taxon>Panicodae</taxon>
        <taxon>Paniceae</taxon>
        <taxon>Panicinae</taxon>
        <taxon>Panicum</taxon>
        <taxon>Panicum sect. Panicum</taxon>
    </lineage>
</organism>
<evidence type="ECO:0000256" key="6">
    <source>
        <dbReference type="ARBA" id="ARBA00023033"/>
    </source>
</evidence>
<evidence type="ECO:0000313" key="10">
    <source>
        <dbReference type="EMBL" id="PAN43487.1"/>
    </source>
</evidence>
<protein>
    <recommendedName>
        <fullName evidence="11">Cytochrome P450</fullName>
    </recommendedName>
</protein>
<feature type="binding site" description="axial binding residue" evidence="7">
    <location>
        <position position="455"/>
    </location>
    <ligand>
        <name>heme</name>
        <dbReference type="ChEBI" id="CHEBI:30413"/>
    </ligand>
    <ligandPart>
        <name>Fe</name>
        <dbReference type="ChEBI" id="CHEBI:18248"/>
    </ligandPart>
</feature>
<proteinExistence type="inferred from homology"/>
<evidence type="ECO:0000256" key="4">
    <source>
        <dbReference type="ARBA" id="ARBA00023002"/>
    </source>
</evidence>
<accession>A0A2S3IFC7</accession>
<dbReference type="InterPro" id="IPR001128">
    <property type="entry name" value="Cyt_P450"/>
</dbReference>
<dbReference type="Gramene" id="PAN43487">
    <property type="protein sequence ID" value="PAN43487"/>
    <property type="gene ID" value="PAHAL_8G239200"/>
</dbReference>
<keyword evidence="2 7" id="KW-0349">Heme</keyword>
<feature type="transmembrane region" description="Helical" evidence="9">
    <location>
        <begin position="6"/>
        <end position="22"/>
    </location>
</feature>